<protein>
    <submittedName>
        <fullName evidence="2">Uncharacterized protein</fullName>
    </submittedName>
</protein>
<feature type="compositionally biased region" description="Basic and acidic residues" evidence="1">
    <location>
        <begin position="35"/>
        <end position="46"/>
    </location>
</feature>
<evidence type="ECO:0000313" key="2">
    <source>
        <dbReference type="EMBL" id="QQZ49004.1"/>
    </source>
</evidence>
<reference evidence="2" key="1">
    <citation type="submission" date="2021-01" db="EMBL/GenBank/DDBJ databases">
        <title>Genome sequence of Phenylobacterium sp. 20VBR1 isolated from a valley glaceir, Ny-Alesund, Svalbard.</title>
        <authorList>
            <person name="Thomas F.A."/>
            <person name="Krishnan K.P."/>
            <person name="Sinha R.K."/>
        </authorList>
    </citation>
    <scope>NUCLEOTIDE SEQUENCE</scope>
    <source>
        <strain evidence="2">20VBR1</strain>
    </source>
</reference>
<feature type="region of interest" description="Disordered" evidence="1">
    <location>
        <begin position="24"/>
        <end position="61"/>
    </location>
</feature>
<dbReference type="AlphaFoldDB" id="A0A974P243"/>
<accession>A0A974P243</accession>
<sequence>MAGFQAADDDLQALGQLVAKRLGAPGGHELEEEDWPRAAEQDRADWRQQQAVADDDDQDRAPTAAAITAISHFLGS</sequence>
<organism evidence="2">
    <name type="scientific">Phenylobacterium glaciei</name>
    <dbReference type="NCBI Taxonomy" id="2803784"/>
    <lineage>
        <taxon>Bacteria</taxon>
        <taxon>Pseudomonadati</taxon>
        <taxon>Pseudomonadota</taxon>
        <taxon>Alphaproteobacteria</taxon>
        <taxon>Caulobacterales</taxon>
        <taxon>Caulobacteraceae</taxon>
        <taxon>Phenylobacterium</taxon>
    </lineage>
</organism>
<dbReference type="EMBL" id="CP068570">
    <property type="protein sequence ID" value="QQZ49004.1"/>
    <property type="molecule type" value="Genomic_DNA"/>
</dbReference>
<name>A0A974P243_9CAUL</name>
<gene>
    <name evidence="2" type="ORF">JKL49_17455</name>
</gene>
<proteinExistence type="predicted"/>
<evidence type="ECO:0000256" key="1">
    <source>
        <dbReference type="SAM" id="MobiDB-lite"/>
    </source>
</evidence>